<feature type="compositionally biased region" description="Basic and acidic residues" evidence="1">
    <location>
        <begin position="1"/>
        <end position="12"/>
    </location>
</feature>
<name>A6G535_9BACT</name>
<evidence type="ECO:0000256" key="1">
    <source>
        <dbReference type="SAM" id="MobiDB-lite"/>
    </source>
</evidence>
<proteinExistence type="predicted"/>
<evidence type="ECO:0000313" key="3">
    <source>
        <dbReference type="EMBL" id="EDM78947.1"/>
    </source>
</evidence>
<dbReference type="EMBL" id="ABCS01000024">
    <property type="protein sequence ID" value="EDM78947.1"/>
    <property type="molecule type" value="Genomic_DNA"/>
</dbReference>
<feature type="transmembrane region" description="Helical" evidence="2">
    <location>
        <begin position="93"/>
        <end position="118"/>
    </location>
</feature>
<feature type="transmembrane region" description="Helical" evidence="2">
    <location>
        <begin position="138"/>
        <end position="168"/>
    </location>
</feature>
<sequence length="170" mass="17676">MVTDHHNPDAETKQPMNLPPNYNGAGASRSSGSYGQGGYSVAASQSTPVASVYGHSVEELPGAQLSVSQPIDGGGPLDSTQKELAELEEKGTLWLLAAAGGFFLGLGWVTGPLAWYFGGKLRGRYRALGLHPAPSANWAWGLGLASTVIYVCSIVSLVAFILFVALAVSV</sequence>
<comment type="caution">
    <text evidence="3">The sequence shown here is derived from an EMBL/GenBank/DDBJ whole genome shotgun (WGS) entry which is preliminary data.</text>
</comment>
<accession>A6G535</accession>
<dbReference type="Proteomes" id="UP000005801">
    <property type="component" value="Unassembled WGS sequence"/>
</dbReference>
<dbReference type="AlphaFoldDB" id="A6G535"/>
<keyword evidence="2" id="KW-0472">Membrane</keyword>
<organism evidence="3 4">
    <name type="scientific">Plesiocystis pacifica SIR-1</name>
    <dbReference type="NCBI Taxonomy" id="391625"/>
    <lineage>
        <taxon>Bacteria</taxon>
        <taxon>Pseudomonadati</taxon>
        <taxon>Myxococcota</taxon>
        <taxon>Polyangia</taxon>
        <taxon>Nannocystales</taxon>
        <taxon>Nannocystaceae</taxon>
        <taxon>Plesiocystis</taxon>
    </lineage>
</organism>
<protein>
    <recommendedName>
        <fullName evidence="5">DUF4190 domain-containing protein</fullName>
    </recommendedName>
</protein>
<keyword evidence="4" id="KW-1185">Reference proteome</keyword>
<dbReference type="STRING" id="391625.PPSIR1_06883"/>
<evidence type="ECO:0008006" key="5">
    <source>
        <dbReference type="Google" id="ProtNLM"/>
    </source>
</evidence>
<keyword evidence="2" id="KW-1133">Transmembrane helix</keyword>
<gene>
    <name evidence="3" type="ORF">PPSIR1_06883</name>
</gene>
<keyword evidence="2" id="KW-0812">Transmembrane</keyword>
<evidence type="ECO:0000256" key="2">
    <source>
        <dbReference type="SAM" id="Phobius"/>
    </source>
</evidence>
<reference evidence="3 4" key="1">
    <citation type="submission" date="2007-06" db="EMBL/GenBank/DDBJ databases">
        <authorList>
            <person name="Shimkets L."/>
            <person name="Ferriera S."/>
            <person name="Johnson J."/>
            <person name="Kravitz S."/>
            <person name="Beeson K."/>
            <person name="Sutton G."/>
            <person name="Rogers Y.-H."/>
            <person name="Friedman R."/>
            <person name="Frazier M."/>
            <person name="Venter J.C."/>
        </authorList>
    </citation>
    <scope>NUCLEOTIDE SEQUENCE [LARGE SCALE GENOMIC DNA]</scope>
    <source>
        <strain evidence="3 4">SIR-1</strain>
    </source>
</reference>
<feature type="region of interest" description="Disordered" evidence="1">
    <location>
        <begin position="1"/>
        <end position="30"/>
    </location>
</feature>
<evidence type="ECO:0000313" key="4">
    <source>
        <dbReference type="Proteomes" id="UP000005801"/>
    </source>
</evidence>